<feature type="transmembrane region" description="Helical" evidence="10">
    <location>
        <begin position="278"/>
        <end position="302"/>
    </location>
</feature>
<keyword evidence="13" id="KW-1185">Reference proteome</keyword>
<evidence type="ECO:0000256" key="4">
    <source>
        <dbReference type="ARBA" id="ARBA00022692"/>
    </source>
</evidence>
<dbReference type="GO" id="GO:0005886">
    <property type="term" value="C:plasma membrane"/>
    <property type="evidence" value="ECO:0007669"/>
    <property type="project" value="TreeGrafter"/>
</dbReference>
<keyword evidence="4 10" id="KW-0812">Transmembrane</keyword>
<dbReference type="FunFam" id="1.10.357.20:FF:000003">
    <property type="entry name" value="Uncharacterized protein, isoform B"/>
    <property type="match status" value="1"/>
</dbReference>
<dbReference type="InterPro" id="IPR045349">
    <property type="entry name" value="SLC41A1-3"/>
</dbReference>
<evidence type="ECO:0000256" key="7">
    <source>
        <dbReference type="ARBA" id="ARBA00023065"/>
    </source>
</evidence>
<dbReference type="GO" id="GO:0008324">
    <property type="term" value="F:monoatomic cation transmembrane transporter activity"/>
    <property type="evidence" value="ECO:0007669"/>
    <property type="project" value="InterPro"/>
</dbReference>
<dbReference type="FunFam" id="1.10.357.20:FF:000001">
    <property type="entry name" value="Solute carrier family 41 member 2"/>
    <property type="match status" value="1"/>
</dbReference>
<gene>
    <name evidence="12" type="ORF">CHIRRI_LOCUS5140</name>
</gene>
<evidence type="ECO:0000256" key="9">
    <source>
        <dbReference type="SAM" id="MobiDB-lite"/>
    </source>
</evidence>
<feature type="domain" description="SLC41A/MgtE integral membrane" evidence="11">
    <location>
        <begin position="375"/>
        <end position="517"/>
    </location>
</feature>
<feature type="region of interest" description="Disordered" evidence="9">
    <location>
        <begin position="86"/>
        <end position="105"/>
    </location>
</feature>
<dbReference type="EMBL" id="OU895878">
    <property type="protein sequence ID" value="CAG9802225.1"/>
    <property type="molecule type" value="Genomic_DNA"/>
</dbReference>
<reference evidence="12" key="1">
    <citation type="submission" date="2022-01" db="EMBL/GenBank/DDBJ databases">
        <authorList>
            <person name="King R."/>
        </authorList>
    </citation>
    <scope>NUCLEOTIDE SEQUENCE</scope>
</reference>
<sequence length="552" mass="60083">MTNIHMINELNNNSIFAGNGKKKVQLPDSVVDNRKDIGRIPGLYKNDDNIFTIYGNSGDDDKLSVLPASTTGSLSSITTTSLVSEKDLAGGGSSDGGASERGDDKGEKQLIGIQHEKWWQTTIQVSIPFFIAGIGTIGAGIILGRVEHWEVFRHIPQLFILVPALLGLKGNLDMTLASRLSTQANLGNMSSGKEIVHMVVGNIALVQVQATVAAFIVSIFSMGVGTATNGGHFDFDHALLLTSSAMFTATSSCFVLDFVLVAVILLSNKYKVNPDNMATPLAASIGDLVSIAMLSFITSILFANLDTALWITYIVIGCYFLLLPFWIMLVLRNRYTRPVLKNGWVPVLSALFISGMGGLVLEQAVDNFSGFVVFQPIINGIGGNLVSVQASKISTMLHQSSLLGIVPPHTKIFEMPWRALFHGTPYSKTARILILMSIPGQVLFIFIADYIHMSSSTIGVPFVLSYSTVSLIQIMLLLFIAHVMIHAMWRFKIDPDSSSIPYLTALGDLFGSSLLLLAFMFLRHIGHEYEERPAPMLDDFLSTINPFTDSSI</sequence>
<feature type="transmembrane region" description="Helical" evidence="10">
    <location>
        <begin position="500"/>
        <end position="522"/>
    </location>
</feature>
<evidence type="ECO:0000256" key="6">
    <source>
        <dbReference type="ARBA" id="ARBA00022989"/>
    </source>
</evidence>
<dbReference type="PANTHER" id="PTHR16228">
    <property type="entry name" value="DIVALENT CATION TRANSPORTER SOLUTE CARRIER FAMILY 41"/>
    <property type="match status" value="1"/>
</dbReference>
<feature type="domain" description="SLC41A/MgtE integral membrane" evidence="11">
    <location>
        <begin position="162"/>
        <end position="296"/>
    </location>
</feature>
<feature type="transmembrane region" description="Helical" evidence="10">
    <location>
        <begin position="430"/>
        <end position="451"/>
    </location>
</feature>
<evidence type="ECO:0000256" key="3">
    <source>
        <dbReference type="ARBA" id="ARBA00022448"/>
    </source>
</evidence>
<evidence type="ECO:0000256" key="5">
    <source>
        <dbReference type="ARBA" id="ARBA00022842"/>
    </source>
</evidence>
<dbReference type="InterPro" id="IPR036739">
    <property type="entry name" value="SLC41_membr_dom_sf"/>
</dbReference>
<dbReference type="SUPFAM" id="SSF161093">
    <property type="entry name" value="MgtE membrane domain-like"/>
    <property type="match status" value="2"/>
</dbReference>
<feature type="transmembrane region" description="Helical" evidence="10">
    <location>
        <begin position="240"/>
        <end position="266"/>
    </location>
</feature>
<keyword evidence="5" id="KW-0460">Magnesium</keyword>
<evidence type="ECO:0000256" key="2">
    <source>
        <dbReference type="ARBA" id="ARBA00009749"/>
    </source>
</evidence>
<dbReference type="PANTHER" id="PTHR16228:SF26">
    <property type="entry name" value="SOLUTE CARRIER FAMILY 41 MEMBER 1-LIKE PROTEIN"/>
    <property type="match status" value="1"/>
</dbReference>
<dbReference type="Gene3D" id="1.10.357.20">
    <property type="entry name" value="SLC41 divalent cation transporters, integral membrane domain"/>
    <property type="match status" value="2"/>
</dbReference>
<proteinExistence type="inferred from homology"/>
<feature type="transmembrane region" description="Helical" evidence="10">
    <location>
        <begin position="463"/>
        <end position="488"/>
    </location>
</feature>
<dbReference type="Proteomes" id="UP001153620">
    <property type="component" value="Chromosome 2"/>
</dbReference>
<name>A0A9N9RRS7_9DIPT</name>
<comment type="similarity">
    <text evidence="2">Belongs to the SLC41A transporter family.</text>
</comment>
<keyword evidence="8 10" id="KW-0472">Membrane</keyword>
<dbReference type="InterPro" id="IPR006667">
    <property type="entry name" value="SLC41_membr_dom"/>
</dbReference>
<evidence type="ECO:0000256" key="10">
    <source>
        <dbReference type="SAM" id="Phobius"/>
    </source>
</evidence>
<feature type="transmembrane region" description="Helical" evidence="10">
    <location>
        <begin position="195"/>
        <end position="220"/>
    </location>
</feature>
<feature type="transmembrane region" description="Helical" evidence="10">
    <location>
        <begin position="308"/>
        <end position="331"/>
    </location>
</feature>
<dbReference type="OrthoDB" id="5791097at2759"/>
<keyword evidence="6 10" id="KW-1133">Transmembrane helix</keyword>
<evidence type="ECO:0000256" key="1">
    <source>
        <dbReference type="ARBA" id="ARBA00004141"/>
    </source>
</evidence>
<evidence type="ECO:0000313" key="12">
    <source>
        <dbReference type="EMBL" id="CAG9802225.1"/>
    </source>
</evidence>
<dbReference type="Pfam" id="PF01769">
    <property type="entry name" value="MgtE"/>
    <property type="match status" value="2"/>
</dbReference>
<keyword evidence="7" id="KW-0406">Ion transport</keyword>
<dbReference type="AlphaFoldDB" id="A0A9N9RRS7"/>
<organism evidence="12 13">
    <name type="scientific">Chironomus riparius</name>
    <dbReference type="NCBI Taxonomy" id="315576"/>
    <lineage>
        <taxon>Eukaryota</taxon>
        <taxon>Metazoa</taxon>
        <taxon>Ecdysozoa</taxon>
        <taxon>Arthropoda</taxon>
        <taxon>Hexapoda</taxon>
        <taxon>Insecta</taxon>
        <taxon>Pterygota</taxon>
        <taxon>Neoptera</taxon>
        <taxon>Endopterygota</taxon>
        <taxon>Diptera</taxon>
        <taxon>Nematocera</taxon>
        <taxon>Chironomoidea</taxon>
        <taxon>Chironomidae</taxon>
        <taxon>Chironominae</taxon>
        <taxon>Chironomus</taxon>
    </lineage>
</organism>
<keyword evidence="3" id="KW-0813">Transport</keyword>
<accession>A0A9N9RRS7</accession>
<evidence type="ECO:0000259" key="11">
    <source>
        <dbReference type="Pfam" id="PF01769"/>
    </source>
</evidence>
<reference evidence="12" key="2">
    <citation type="submission" date="2022-10" db="EMBL/GenBank/DDBJ databases">
        <authorList>
            <consortium name="ENA_rothamsted_submissions"/>
            <consortium name="culmorum"/>
            <person name="King R."/>
        </authorList>
    </citation>
    <scope>NUCLEOTIDE SEQUENCE</scope>
</reference>
<evidence type="ECO:0000256" key="8">
    <source>
        <dbReference type="ARBA" id="ARBA00023136"/>
    </source>
</evidence>
<feature type="transmembrane region" description="Helical" evidence="10">
    <location>
        <begin position="125"/>
        <end position="143"/>
    </location>
</feature>
<feature type="transmembrane region" description="Helical" evidence="10">
    <location>
        <begin position="343"/>
        <end position="361"/>
    </location>
</feature>
<protein>
    <recommendedName>
        <fullName evidence="11">SLC41A/MgtE integral membrane domain-containing protein</fullName>
    </recommendedName>
</protein>
<evidence type="ECO:0000313" key="13">
    <source>
        <dbReference type="Proteomes" id="UP001153620"/>
    </source>
</evidence>
<comment type="subcellular location">
    <subcellularLocation>
        <location evidence="1">Membrane</location>
        <topology evidence="1">Multi-pass membrane protein</topology>
    </subcellularLocation>
</comment>